<organism evidence="1 2">
    <name type="scientific">Gemmatirosa kalamazoonensis</name>
    <dbReference type="NCBI Taxonomy" id="861299"/>
    <lineage>
        <taxon>Bacteria</taxon>
        <taxon>Pseudomonadati</taxon>
        <taxon>Gemmatimonadota</taxon>
        <taxon>Gemmatimonadia</taxon>
        <taxon>Gemmatimonadales</taxon>
        <taxon>Gemmatimonadaceae</taxon>
        <taxon>Gemmatirosa</taxon>
    </lineage>
</organism>
<dbReference type="Proteomes" id="UP000019151">
    <property type="component" value="Chromosome"/>
</dbReference>
<evidence type="ECO:0000313" key="2">
    <source>
        <dbReference type="Proteomes" id="UP000019151"/>
    </source>
</evidence>
<dbReference type="eggNOG" id="COG1493">
    <property type="taxonomic scope" value="Bacteria"/>
</dbReference>
<protein>
    <recommendedName>
        <fullName evidence="3">HPr kinase</fullName>
    </recommendedName>
</protein>
<reference evidence="1 2" key="1">
    <citation type="journal article" date="2014" name="Genome Announc.">
        <title>Genome Sequence and Methylome of Soil Bacterium Gemmatirosa kalamazoonensis KBS708T, a Member of the Rarely Cultivated Gemmatimonadetes Phylum.</title>
        <authorList>
            <person name="Debruyn J.M."/>
            <person name="Radosevich M."/>
            <person name="Wommack K.E."/>
            <person name="Polson S.W."/>
            <person name="Hauser L.J."/>
            <person name="Fawaz M.N."/>
            <person name="Korlach J."/>
            <person name="Tsai Y.C."/>
        </authorList>
    </citation>
    <scope>NUCLEOTIDE SEQUENCE [LARGE SCALE GENOMIC DNA]</scope>
    <source>
        <strain evidence="1 2">KBS708</strain>
    </source>
</reference>
<keyword evidence="2" id="KW-1185">Reference proteome</keyword>
<dbReference type="HOGENOM" id="CLU_846647_0_0_0"/>
<evidence type="ECO:0008006" key="3">
    <source>
        <dbReference type="Google" id="ProtNLM"/>
    </source>
</evidence>
<dbReference type="InParanoid" id="W0RC64"/>
<name>W0RC64_9BACT</name>
<dbReference type="EMBL" id="CP007128">
    <property type="protein sequence ID" value="AHG88376.1"/>
    <property type="molecule type" value="Genomic_DNA"/>
</dbReference>
<dbReference type="SUPFAM" id="SSF53795">
    <property type="entry name" value="PEP carboxykinase-like"/>
    <property type="match status" value="1"/>
</dbReference>
<accession>W0RC64</accession>
<dbReference type="Gene3D" id="3.40.50.300">
    <property type="entry name" value="P-loop containing nucleotide triphosphate hydrolases"/>
    <property type="match status" value="1"/>
</dbReference>
<evidence type="ECO:0000313" key="1">
    <source>
        <dbReference type="EMBL" id="AHG88376.1"/>
    </source>
</evidence>
<sequence length="328" mass="34671">MALVDFVPTADPLLRAPSLAHTTMLPVLGITTRFETNSAYVLGVATEAFGVWRALGTSVDAPRGAPEVRVRVVVHEGTEHVAGRAPVRHVCPDGARILVQSPGSVAVADPERGESVAYVTTTLAADRPHFRAAMLEAITLALLAHRDRHPIHAAGVARGGRAVLLAGPSGSGKSTLAYLAHASGLDVLGDDRVWVQREPALRVWGWPGQARLTADTVRHFPEVATVGTTSVVGGKEKLAVELGVTRALDAARHAVVCLLARGPRVALERLPRDAIVDALRHGVDPGFDRFPARHEAVARDLAGDGGWRLTLSDDPHDALPLLKAMLGA</sequence>
<dbReference type="KEGG" id="gba:J421_0839"/>
<dbReference type="STRING" id="861299.J421_0839"/>
<proteinExistence type="predicted"/>
<gene>
    <name evidence="1" type="ORF">J421_0839</name>
</gene>
<dbReference type="InterPro" id="IPR027417">
    <property type="entry name" value="P-loop_NTPase"/>
</dbReference>
<dbReference type="AlphaFoldDB" id="W0RC64"/>